<keyword evidence="3" id="KW-0808">Transferase</keyword>
<dbReference type="InterPro" id="IPR021109">
    <property type="entry name" value="Peptidase_aspartic_dom_sf"/>
</dbReference>
<dbReference type="Pfam" id="PF17921">
    <property type="entry name" value="Integrase_H2C2"/>
    <property type="match status" value="1"/>
</dbReference>
<gene>
    <name evidence="3" type="ORF">Tci_029191</name>
</gene>
<evidence type="ECO:0000259" key="2">
    <source>
        <dbReference type="Pfam" id="PF17921"/>
    </source>
</evidence>
<keyword evidence="3" id="KW-0695">RNA-directed DNA polymerase</keyword>
<evidence type="ECO:0000256" key="1">
    <source>
        <dbReference type="SAM" id="Coils"/>
    </source>
</evidence>
<dbReference type="Gene3D" id="3.10.10.10">
    <property type="entry name" value="HIV Type 1 Reverse Transcriptase, subunit A, domain 1"/>
    <property type="match status" value="1"/>
</dbReference>
<evidence type="ECO:0000313" key="3">
    <source>
        <dbReference type="EMBL" id="GEU57213.1"/>
    </source>
</evidence>
<dbReference type="SUPFAM" id="SSF56672">
    <property type="entry name" value="DNA/RNA polymerases"/>
    <property type="match status" value="1"/>
</dbReference>
<dbReference type="InterPro" id="IPR043502">
    <property type="entry name" value="DNA/RNA_pol_sf"/>
</dbReference>
<name>A0A6L2L5W1_TANCI</name>
<accession>A0A6L2L5W1</accession>
<dbReference type="Gene3D" id="2.40.70.10">
    <property type="entry name" value="Acid Proteases"/>
    <property type="match status" value="1"/>
</dbReference>
<dbReference type="AlphaFoldDB" id="A0A6L2L5W1"/>
<dbReference type="PANTHER" id="PTHR33067:SF39">
    <property type="entry name" value="TRANSCRIPTION FACTOR INTERACTOR AND REGULATOR CCHC(ZN) FAMILY"/>
    <property type="match status" value="1"/>
</dbReference>
<feature type="coiled-coil region" evidence="1">
    <location>
        <begin position="139"/>
        <end position="166"/>
    </location>
</feature>
<dbReference type="EMBL" id="BKCJ010003792">
    <property type="protein sequence ID" value="GEU57213.1"/>
    <property type="molecule type" value="Genomic_DNA"/>
</dbReference>
<dbReference type="InterPro" id="IPR041588">
    <property type="entry name" value="Integrase_H2C2"/>
</dbReference>
<keyword evidence="3" id="KW-0548">Nucleotidyltransferase</keyword>
<dbReference type="CDD" id="cd00303">
    <property type="entry name" value="retropepsin_like"/>
    <property type="match status" value="1"/>
</dbReference>
<protein>
    <submittedName>
        <fullName evidence="3">Reverse transcriptase domain-containing protein</fullName>
    </submittedName>
</protein>
<dbReference type="GO" id="GO:0003964">
    <property type="term" value="F:RNA-directed DNA polymerase activity"/>
    <property type="evidence" value="ECO:0007669"/>
    <property type="project" value="UniProtKB-KW"/>
</dbReference>
<comment type="caution">
    <text evidence="3">The sequence shown here is derived from an EMBL/GenBank/DDBJ whole genome shotgun (WGS) entry which is preliminary data.</text>
</comment>
<organism evidence="3">
    <name type="scientific">Tanacetum cinerariifolium</name>
    <name type="common">Dalmatian daisy</name>
    <name type="synonym">Chrysanthemum cinerariifolium</name>
    <dbReference type="NCBI Taxonomy" id="118510"/>
    <lineage>
        <taxon>Eukaryota</taxon>
        <taxon>Viridiplantae</taxon>
        <taxon>Streptophyta</taxon>
        <taxon>Embryophyta</taxon>
        <taxon>Tracheophyta</taxon>
        <taxon>Spermatophyta</taxon>
        <taxon>Magnoliopsida</taxon>
        <taxon>eudicotyledons</taxon>
        <taxon>Gunneridae</taxon>
        <taxon>Pentapetalae</taxon>
        <taxon>asterids</taxon>
        <taxon>campanulids</taxon>
        <taxon>Asterales</taxon>
        <taxon>Asteraceae</taxon>
        <taxon>Asteroideae</taxon>
        <taxon>Anthemideae</taxon>
        <taxon>Anthemidinae</taxon>
        <taxon>Tanacetum</taxon>
    </lineage>
</organism>
<reference evidence="3" key="1">
    <citation type="journal article" date="2019" name="Sci. Rep.">
        <title>Draft genome of Tanacetum cinerariifolium, the natural source of mosquito coil.</title>
        <authorList>
            <person name="Yamashiro T."/>
            <person name="Shiraishi A."/>
            <person name="Satake H."/>
            <person name="Nakayama K."/>
        </authorList>
    </citation>
    <scope>NUCLEOTIDE SEQUENCE</scope>
</reference>
<sequence length="1151" mass="130541">MMADNRTMEEMLQAPTEGNLLSRTPQDELTIIENKLKVHYSRNKSVASKVSKTSSGSSSSMVARIDKVTDTISILVDTFNKKMPTPAMVKAVEETCVMCGGAHPYYDCIAIDSNISLLACLRKTNFKVEMKNEIHSLMLNQIKNVKNELRSNINELRNMMDSYFQKDTASTSGSGSLPSNTIASPMGNLKAITTRSGVSYDEPPIPLPFSILPKVVERVPDVTKDTKLREKDDNLALKFVEIFRKQHFDLSFADALLHMPKFALMFKILLNNKEKLFDLATTSVNENCSAVILKKFPEILGDHGKFLIPSDFLELDECLALADLGASINVMPLSIWRKLSLTKLTPTQMILELADRSTTRSAGIAEDVFVKVGKFHLPTDFVVVDYVVDPRAPLILERPFLRTRRYLIVVYGEELTLRIDDEAITFKVGQTSKYSYNDAESINQIDVIDIACEEYVQEGGDFTLEEIEACLISKSIPPGIKDIDFDLEGDIRLLEELLNNDTSSSPLPSKELNVEEIKIVKSSIDEPPKIKLEEIKIVKSSKELKDEEKSALLKVLKSHKREITWKISYIKGIDPRFCTHKNLMEDDFKPMIQHQRRVNLKIPKVIKKEVIKLLDAGLIYLISDSPWVSPVHCVPKKGGMTVIENEDNELIPTRHVPKDELEKKEITNTFPLETLGINAFRGNSSTPWFADIANYHAGNFIVKGMSSQQKKKFFKDVKHYFWDDPYLFKICTDQVIRRCIHGQEAVDILMACHNRPTGGHHGANFTAKKVFDFGFYWPTIYQDAHDLVTRCDACQRQEAMALPTNDAQVVVKFLKSLFAGFGTPRAIISDRGKLKTRWTGPFTVAQVFPYGTVELSQTDRPNFKVANPLYSLRDKDLLKSKDPQVVVVVAKLHILNPNEFDQWKMRIEQYFLMTDYSLWEVILNGDSPTPTRIVDCVIQVIAPTTAEQRLAKKNELKASRTLLMRLPNKHQLKFNIHKYAKSLIEAIEERLQNLISQLEILGESISHDDINLKFFRSLPSEWKTHTLIWRNKADLEEQSLDDLFNNLKIYEAEAKINVVPSVSAASSKAQVSTLLNVDNLSDDVIYSFFASQSNSPRLDNKDLKQIDADDLEEIDLKWWNATIAIEEAILPGNVDHQGITGINILQEELFQ</sequence>
<dbReference type="PANTHER" id="PTHR33067">
    <property type="entry name" value="RNA-DIRECTED DNA POLYMERASE-RELATED"/>
    <property type="match status" value="1"/>
</dbReference>
<proteinExistence type="predicted"/>
<keyword evidence="1" id="KW-0175">Coiled coil</keyword>
<dbReference type="Gene3D" id="1.10.340.70">
    <property type="match status" value="1"/>
</dbReference>
<feature type="domain" description="Integrase zinc-binding" evidence="2">
    <location>
        <begin position="745"/>
        <end position="797"/>
    </location>
</feature>